<keyword evidence="4" id="KW-0808">Transferase</keyword>
<dbReference type="NCBIfam" id="TIGR01027">
    <property type="entry name" value="proB"/>
    <property type="match status" value="1"/>
</dbReference>
<accession>A0A382CCH6</accession>
<dbReference type="Gene3D" id="2.30.130.10">
    <property type="entry name" value="PUA domain"/>
    <property type="match status" value="1"/>
</dbReference>
<dbReference type="InterPro" id="IPR001057">
    <property type="entry name" value="Glu/AcGlu_kinase"/>
</dbReference>
<dbReference type="GO" id="GO:0008652">
    <property type="term" value="P:amino acid biosynthetic process"/>
    <property type="evidence" value="ECO:0007669"/>
    <property type="project" value="UniProtKB-KW"/>
</dbReference>
<dbReference type="InterPro" id="IPR019797">
    <property type="entry name" value="Glutamate_5-kinase_CS"/>
</dbReference>
<keyword evidence="3" id="KW-0641">Proline biosynthesis</keyword>
<dbReference type="GO" id="GO:0003723">
    <property type="term" value="F:RNA binding"/>
    <property type="evidence" value="ECO:0007669"/>
    <property type="project" value="InterPro"/>
</dbReference>
<gene>
    <name evidence="9" type="ORF">METZ01_LOCUS176640</name>
</gene>
<dbReference type="InterPro" id="IPR036393">
    <property type="entry name" value="AceGlu_kinase-like_sf"/>
</dbReference>
<keyword evidence="5" id="KW-0547">Nucleotide-binding</keyword>
<dbReference type="Gene3D" id="3.40.1160.10">
    <property type="entry name" value="Acetylglutamate kinase-like"/>
    <property type="match status" value="1"/>
</dbReference>
<dbReference type="GO" id="GO:0005829">
    <property type="term" value="C:cytosol"/>
    <property type="evidence" value="ECO:0007669"/>
    <property type="project" value="TreeGrafter"/>
</dbReference>
<dbReference type="InterPro" id="IPR002478">
    <property type="entry name" value="PUA"/>
</dbReference>
<dbReference type="EMBL" id="UINC01033856">
    <property type="protein sequence ID" value="SVB23786.1"/>
    <property type="molecule type" value="Genomic_DNA"/>
</dbReference>
<feature type="domain" description="PUA" evidence="8">
    <location>
        <begin position="280"/>
        <end position="355"/>
    </location>
</feature>
<name>A0A382CCH6_9ZZZZ</name>
<dbReference type="InterPro" id="IPR041739">
    <property type="entry name" value="G5K_ProB"/>
</dbReference>
<evidence type="ECO:0000259" key="8">
    <source>
        <dbReference type="SMART" id="SM00359"/>
    </source>
</evidence>
<dbReference type="PIRSF" id="PIRSF000729">
    <property type="entry name" value="GK"/>
    <property type="match status" value="1"/>
</dbReference>
<proteinExistence type="inferred from homology"/>
<dbReference type="PROSITE" id="PS00902">
    <property type="entry name" value="GLUTAMATE_5_KINASE"/>
    <property type="match status" value="1"/>
</dbReference>
<dbReference type="PROSITE" id="PS50890">
    <property type="entry name" value="PUA"/>
    <property type="match status" value="1"/>
</dbReference>
<dbReference type="CDD" id="cd04242">
    <property type="entry name" value="AAK_G5K_ProB"/>
    <property type="match status" value="1"/>
</dbReference>
<dbReference type="PANTHER" id="PTHR43654">
    <property type="entry name" value="GLUTAMATE 5-KINASE"/>
    <property type="match status" value="1"/>
</dbReference>
<dbReference type="PRINTS" id="PR00474">
    <property type="entry name" value="GLU5KINASE"/>
</dbReference>
<dbReference type="CDD" id="cd21157">
    <property type="entry name" value="PUA_G5K"/>
    <property type="match status" value="1"/>
</dbReference>
<evidence type="ECO:0000313" key="9">
    <source>
        <dbReference type="EMBL" id="SVB23786.1"/>
    </source>
</evidence>
<dbReference type="Pfam" id="PF01472">
    <property type="entry name" value="PUA"/>
    <property type="match status" value="1"/>
</dbReference>
<protein>
    <recommendedName>
        <fullName evidence="8">PUA domain-containing protein</fullName>
    </recommendedName>
</protein>
<evidence type="ECO:0000256" key="1">
    <source>
        <dbReference type="ARBA" id="ARBA00022490"/>
    </source>
</evidence>
<keyword evidence="1" id="KW-0963">Cytoplasm</keyword>
<dbReference type="GO" id="GO:0004349">
    <property type="term" value="F:glutamate 5-kinase activity"/>
    <property type="evidence" value="ECO:0007669"/>
    <property type="project" value="InterPro"/>
</dbReference>
<evidence type="ECO:0000256" key="3">
    <source>
        <dbReference type="ARBA" id="ARBA00022650"/>
    </source>
</evidence>
<evidence type="ECO:0000256" key="2">
    <source>
        <dbReference type="ARBA" id="ARBA00022605"/>
    </source>
</evidence>
<dbReference type="InterPro" id="IPR001048">
    <property type="entry name" value="Asp/Glu/Uridylate_kinase"/>
</dbReference>
<dbReference type="InterPro" id="IPR011529">
    <property type="entry name" value="Glu_5kinase"/>
</dbReference>
<dbReference type="Pfam" id="PF00696">
    <property type="entry name" value="AA_kinase"/>
    <property type="match status" value="1"/>
</dbReference>
<dbReference type="SUPFAM" id="SSF88697">
    <property type="entry name" value="PUA domain-like"/>
    <property type="match status" value="1"/>
</dbReference>
<keyword evidence="7" id="KW-0067">ATP-binding</keyword>
<dbReference type="SMART" id="SM00359">
    <property type="entry name" value="PUA"/>
    <property type="match status" value="1"/>
</dbReference>
<dbReference type="GO" id="GO:0005524">
    <property type="term" value="F:ATP binding"/>
    <property type="evidence" value="ECO:0007669"/>
    <property type="project" value="UniProtKB-KW"/>
</dbReference>
<evidence type="ECO:0000256" key="6">
    <source>
        <dbReference type="ARBA" id="ARBA00022777"/>
    </source>
</evidence>
<keyword evidence="2" id="KW-0028">Amino-acid biosynthesis</keyword>
<organism evidence="9">
    <name type="scientific">marine metagenome</name>
    <dbReference type="NCBI Taxonomy" id="408172"/>
    <lineage>
        <taxon>unclassified sequences</taxon>
        <taxon>metagenomes</taxon>
        <taxon>ecological metagenomes</taxon>
    </lineage>
</organism>
<reference evidence="9" key="1">
    <citation type="submission" date="2018-05" db="EMBL/GenBank/DDBJ databases">
        <authorList>
            <person name="Lanie J.A."/>
            <person name="Ng W.-L."/>
            <person name="Kazmierczak K.M."/>
            <person name="Andrzejewski T.M."/>
            <person name="Davidsen T.M."/>
            <person name="Wayne K.J."/>
            <person name="Tettelin H."/>
            <person name="Glass J.I."/>
            <person name="Rusch D."/>
            <person name="Podicherti R."/>
            <person name="Tsui H.-C.T."/>
            <person name="Winkler M.E."/>
        </authorList>
    </citation>
    <scope>NUCLEOTIDE SEQUENCE</scope>
</reference>
<evidence type="ECO:0000256" key="5">
    <source>
        <dbReference type="ARBA" id="ARBA00022741"/>
    </source>
</evidence>
<evidence type="ECO:0000256" key="7">
    <source>
        <dbReference type="ARBA" id="ARBA00022840"/>
    </source>
</evidence>
<dbReference type="InterPro" id="IPR005715">
    <property type="entry name" value="Glu_5kinase/COase_Synthase"/>
</dbReference>
<dbReference type="HAMAP" id="MF_00456">
    <property type="entry name" value="ProB"/>
    <property type="match status" value="1"/>
</dbReference>
<dbReference type="AlphaFoldDB" id="A0A382CCH6"/>
<evidence type="ECO:0000256" key="4">
    <source>
        <dbReference type="ARBA" id="ARBA00022679"/>
    </source>
</evidence>
<dbReference type="PANTHER" id="PTHR43654:SF1">
    <property type="entry name" value="ISOPENTENYL PHOSPHATE KINASE"/>
    <property type="match status" value="1"/>
</dbReference>
<keyword evidence="6" id="KW-0418">Kinase</keyword>
<sequence>MRAKHVKTAKLLVVKLGTGILTDKQNRLASSRIKILVGQIVRAKRTGHEIVLVSSGAVGAGMEALGYQKRPTRLEELQACAAVGQSRLMAGYQDLFAAHELQVAQVLLTHADLQDHDRHLNARNTLTALLERGVVPVINENDAVSFTELTVGDNDKLSALVAALLPADLLMLLTTSDGLVRNYGKTNAKLISIVRKIDAVISKLARGTESAASIGGMATKLEAAKVVVRAGIPMVIANGRTRGIISSILAGKNVGTLFLPGAHRLKGRKRWIAFFHNPKGMLVVDDGAKAAMRERGMSLLVPGMIECTGGFASGDVVKICDRNGTEFARGISKYSFHAIESGMAKKVVVHRDNLVVL</sequence>
<dbReference type="SUPFAM" id="SSF53633">
    <property type="entry name" value="Carbamate kinase-like"/>
    <property type="match status" value="1"/>
</dbReference>
<dbReference type="FunFam" id="3.40.1160.10:FF:000018">
    <property type="entry name" value="Glutamate 5-kinase"/>
    <property type="match status" value="1"/>
</dbReference>
<dbReference type="InterPro" id="IPR015947">
    <property type="entry name" value="PUA-like_sf"/>
</dbReference>
<dbReference type="InterPro" id="IPR036974">
    <property type="entry name" value="PUA_sf"/>
</dbReference>